<sequence length="236" mass="26009">MKKSLLFLTLLITYQTSISQCERAANSFGNNTMNSSYNISGDVTVTLNTNDTVTLDLESNFSTATGPDVRAYLIDSKGASDNTIRNSSVSDYPANDIIEFGLITKFNGVSSFTVSIPVSVNILEFDKVYFNCFANDVLWDFGSYTPFTSENCTLSLEDNSFSNISISPNPANNLIRISSPTNELAQIRIFNTLGSIVYQKETQLNQDMDVSNLKSGIYILSATSDRKNISKKLVIK</sequence>
<accession>A0ABT8WJ93</accession>
<name>A0ABT8WJ93_9FLAO</name>
<dbReference type="InterPro" id="IPR019545">
    <property type="entry name" value="DM13_domain"/>
</dbReference>
<dbReference type="Proteomes" id="UP001176806">
    <property type="component" value="Unassembled WGS sequence"/>
</dbReference>
<organism evidence="3 4">
    <name type="scientific">Flavivirga jejuensis</name>
    <dbReference type="NCBI Taxonomy" id="870487"/>
    <lineage>
        <taxon>Bacteria</taxon>
        <taxon>Pseudomonadati</taxon>
        <taxon>Bacteroidota</taxon>
        <taxon>Flavobacteriia</taxon>
        <taxon>Flavobacteriales</taxon>
        <taxon>Flavobacteriaceae</taxon>
        <taxon>Flavivirga</taxon>
    </lineage>
</organism>
<dbReference type="InterPro" id="IPR026444">
    <property type="entry name" value="Secre_tail"/>
</dbReference>
<reference evidence="3" key="1">
    <citation type="submission" date="2023-07" db="EMBL/GenBank/DDBJ databases">
        <title>Two novel species in the genus Flavivirga.</title>
        <authorList>
            <person name="Kwon K."/>
        </authorList>
    </citation>
    <scope>NUCLEOTIDE SEQUENCE</scope>
    <source>
        <strain evidence="3">KACC 14158</strain>
    </source>
</reference>
<comment type="caution">
    <text evidence="3">The sequence shown here is derived from an EMBL/GenBank/DDBJ whole genome shotgun (WGS) entry which is preliminary data.</text>
</comment>
<protein>
    <submittedName>
        <fullName evidence="3">T9SS type A sorting domain-containing protein</fullName>
    </submittedName>
</protein>
<gene>
    <name evidence="3" type="ORF">Q4Q40_03390</name>
</gene>
<proteinExistence type="predicted"/>
<keyword evidence="1" id="KW-0732">Signal</keyword>
<evidence type="ECO:0000259" key="2">
    <source>
        <dbReference type="PROSITE" id="PS51549"/>
    </source>
</evidence>
<dbReference type="RefSeq" id="WP_303300290.1">
    <property type="nucleotide sequence ID" value="NZ_BAABDA010000042.1"/>
</dbReference>
<dbReference type="Pfam" id="PF18962">
    <property type="entry name" value="Por_Secre_tail"/>
    <property type="match status" value="1"/>
</dbReference>
<keyword evidence="4" id="KW-1185">Reference proteome</keyword>
<evidence type="ECO:0000313" key="3">
    <source>
        <dbReference type="EMBL" id="MDO5973216.1"/>
    </source>
</evidence>
<dbReference type="Pfam" id="PF10517">
    <property type="entry name" value="DM13"/>
    <property type="match status" value="1"/>
</dbReference>
<dbReference type="NCBIfam" id="TIGR04183">
    <property type="entry name" value="Por_Secre_tail"/>
    <property type="match status" value="1"/>
</dbReference>
<dbReference type="PROSITE" id="PS51549">
    <property type="entry name" value="DM13"/>
    <property type="match status" value="1"/>
</dbReference>
<evidence type="ECO:0000313" key="4">
    <source>
        <dbReference type="Proteomes" id="UP001176806"/>
    </source>
</evidence>
<feature type="domain" description="DM13" evidence="2">
    <location>
        <begin position="26"/>
        <end position="145"/>
    </location>
</feature>
<evidence type="ECO:0000256" key="1">
    <source>
        <dbReference type="ARBA" id="ARBA00022729"/>
    </source>
</evidence>
<dbReference type="EMBL" id="JAUOEL010000001">
    <property type="protein sequence ID" value="MDO5973216.1"/>
    <property type="molecule type" value="Genomic_DNA"/>
</dbReference>